<protein>
    <submittedName>
        <fullName evidence="1">(Mediterranean fruit fly) hypothetical protein</fullName>
    </submittedName>
</protein>
<dbReference type="Proteomes" id="UP000606786">
    <property type="component" value="Unassembled WGS sequence"/>
</dbReference>
<dbReference type="AlphaFoldDB" id="A0A811U6F2"/>
<proteinExistence type="predicted"/>
<organism evidence="1 2">
    <name type="scientific">Ceratitis capitata</name>
    <name type="common">Mediterranean fruit fly</name>
    <name type="synonym">Tephritis capitata</name>
    <dbReference type="NCBI Taxonomy" id="7213"/>
    <lineage>
        <taxon>Eukaryota</taxon>
        <taxon>Metazoa</taxon>
        <taxon>Ecdysozoa</taxon>
        <taxon>Arthropoda</taxon>
        <taxon>Hexapoda</taxon>
        <taxon>Insecta</taxon>
        <taxon>Pterygota</taxon>
        <taxon>Neoptera</taxon>
        <taxon>Endopterygota</taxon>
        <taxon>Diptera</taxon>
        <taxon>Brachycera</taxon>
        <taxon>Muscomorpha</taxon>
        <taxon>Tephritoidea</taxon>
        <taxon>Tephritidae</taxon>
        <taxon>Ceratitis</taxon>
        <taxon>Ceratitis</taxon>
    </lineage>
</organism>
<gene>
    <name evidence="1" type="ORF">CCAP1982_LOCUS2554</name>
</gene>
<evidence type="ECO:0000313" key="2">
    <source>
        <dbReference type="Proteomes" id="UP000606786"/>
    </source>
</evidence>
<dbReference type="EMBL" id="CAJHJT010000001">
    <property type="protein sequence ID" value="CAD6993756.1"/>
    <property type="molecule type" value="Genomic_DNA"/>
</dbReference>
<name>A0A811U6F2_CERCA</name>
<evidence type="ECO:0000313" key="1">
    <source>
        <dbReference type="EMBL" id="CAD6993756.1"/>
    </source>
</evidence>
<comment type="caution">
    <text evidence="1">The sequence shown here is derived from an EMBL/GenBank/DDBJ whole genome shotgun (WGS) entry which is preliminary data.</text>
</comment>
<reference evidence="1" key="1">
    <citation type="submission" date="2020-11" db="EMBL/GenBank/DDBJ databases">
        <authorList>
            <person name="Whitehead M."/>
        </authorList>
    </citation>
    <scope>NUCLEOTIDE SEQUENCE</scope>
    <source>
        <strain evidence="1">EGII</strain>
    </source>
</reference>
<accession>A0A811U6F2</accession>
<sequence>MQQIKRMSRKRNNYFIAKLNESEINLHMHLGLYIVDTSWTAMPTDATFKAKKPPKTAAAEIEAQRTV</sequence>
<keyword evidence="2" id="KW-1185">Reference proteome</keyword>